<dbReference type="GO" id="GO:0003677">
    <property type="term" value="F:DNA binding"/>
    <property type="evidence" value="ECO:0007669"/>
    <property type="project" value="UniProtKB-KW"/>
</dbReference>
<dbReference type="PRINTS" id="PR00037">
    <property type="entry name" value="HTHLACR"/>
</dbReference>
<accession>A0A2N6UI88</accession>
<dbReference type="SUPFAM" id="SSF46785">
    <property type="entry name" value="Winged helix' DNA-binding domain"/>
    <property type="match status" value="1"/>
</dbReference>
<name>A0A2N6UI88_9FIRM</name>
<dbReference type="PROSITE" id="PS51000">
    <property type="entry name" value="HTH_DEOR_2"/>
    <property type="match status" value="1"/>
</dbReference>
<dbReference type="EMBL" id="PNHP01000004">
    <property type="protein sequence ID" value="PMC81266.1"/>
    <property type="molecule type" value="Genomic_DNA"/>
</dbReference>
<keyword evidence="3" id="KW-0804">Transcription</keyword>
<evidence type="ECO:0000313" key="6">
    <source>
        <dbReference type="EMBL" id="PMC81266.1"/>
    </source>
</evidence>
<feature type="domain" description="HTH deoR-type" evidence="5">
    <location>
        <begin position="18"/>
        <end position="73"/>
    </location>
</feature>
<dbReference type="InterPro" id="IPR050313">
    <property type="entry name" value="Carb_Metab_HTH_regulators"/>
</dbReference>
<dbReference type="InterPro" id="IPR001034">
    <property type="entry name" value="DeoR_HTH"/>
</dbReference>
<dbReference type="PANTHER" id="PTHR30363">
    <property type="entry name" value="HTH-TYPE TRANSCRIPTIONAL REGULATOR SRLR-RELATED"/>
    <property type="match status" value="1"/>
</dbReference>
<dbReference type="InterPro" id="IPR014036">
    <property type="entry name" value="DeoR-like_C"/>
</dbReference>
<comment type="caution">
    <text evidence="6">The sequence shown here is derived from an EMBL/GenBank/DDBJ whole genome shotgun (WGS) entry which is preliminary data.</text>
</comment>
<dbReference type="Gene3D" id="1.10.10.10">
    <property type="entry name" value="Winged helix-like DNA-binding domain superfamily/Winged helix DNA-binding domain"/>
    <property type="match status" value="1"/>
</dbReference>
<dbReference type="SMART" id="SM01134">
    <property type="entry name" value="DeoRC"/>
    <property type="match status" value="1"/>
</dbReference>
<dbReference type="SUPFAM" id="SSF100950">
    <property type="entry name" value="NagB/RpiA/CoA transferase-like"/>
    <property type="match status" value="1"/>
</dbReference>
<keyword evidence="1" id="KW-0805">Transcription regulation</keyword>
<organism evidence="6 7">
    <name type="scientific">Anaerococcus hydrogenalis</name>
    <dbReference type="NCBI Taxonomy" id="33029"/>
    <lineage>
        <taxon>Bacteria</taxon>
        <taxon>Bacillati</taxon>
        <taxon>Bacillota</taxon>
        <taxon>Tissierellia</taxon>
        <taxon>Tissierellales</taxon>
        <taxon>Peptoniphilaceae</taxon>
        <taxon>Anaerococcus</taxon>
    </lineage>
</organism>
<proteinExistence type="predicted"/>
<sequence length="252" mass="29246">MVLYKSKRKEMKLNKMFLEERLKFIESKLNKDYRVNVSDLADDLKVSEVTIRKDLKELEEKNIAKRTHGGAIKIQKNIKELAVDNKKTINIDLKKSIALKASKFLEDDIVIFLDSGTTTYMLVDYIKKYKNIEVITYDLGIAYSLSDFENIKTYLLGGYVDIKTRTLSSIDGLENLSRLHADICFMGTDAYDEKFVYSTSEKKGRIKRKMIENSNLSIMMTDTSKFGKTGFYSFNKCDEFDYFITEDFKSNI</sequence>
<dbReference type="PANTHER" id="PTHR30363:SF44">
    <property type="entry name" value="AGA OPERON TRANSCRIPTIONAL REPRESSOR-RELATED"/>
    <property type="match status" value="1"/>
</dbReference>
<dbReference type="GO" id="GO:0003700">
    <property type="term" value="F:DNA-binding transcription factor activity"/>
    <property type="evidence" value="ECO:0007669"/>
    <property type="project" value="InterPro"/>
</dbReference>
<reference evidence="6 7" key="1">
    <citation type="submission" date="2017-09" db="EMBL/GenBank/DDBJ databases">
        <title>Bacterial strain isolated from the female urinary microbiota.</title>
        <authorList>
            <person name="Thomas-White K."/>
            <person name="Kumar N."/>
            <person name="Forster S."/>
            <person name="Putonti C."/>
            <person name="Lawley T."/>
            <person name="Wolfe A.J."/>
        </authorList>
    </citation>
    <scope>NUCLEOTIDE SEQUENCE [LARGE SCALE GENOMIC DNA]</scope>
    <source>
        <strain evidence="6 7">UMB0204</strain>
    </source>
</reference>
<evidence type="ECO:0000256" key="2">
    <source>
        <dbReference type="ARBA" id="ARBA00023125"/>
    </source>
</evidence>
<evidence type="ECO:0000259" key="5">
    <source>
        <dbReference type="PROSITE" id="PS51000"/>
    </source>
</evidence>
<evidence type="ECO:0000313" key="7">
    <source>
        <dbReference type="Proteomes" id="UP000235658"/>
    </source>
</evidence>
<protein>
    <recommendedName>
        <fullName evidence="5">HTH deoR-type domain-containing protein</fullName>
    </recommendedName>
</protein>
<dbReference type="InterPro" id="IPR036390">
    <property type="entry name" value="WH_DNA-bd_sf"/>
</dbReference>
<dbReference type="InterPro" id="IPR036388">
    <property type="entry name" value="WH-like_DNA-bd_sf"/>
</dbReference>
<dbReference type="AlphaFoldDB" id="A0A2N6UI88"/>
<dbReference type="InterPro" id="IPR037171">
    <property type="entry name" value="NagB/RpiA_transferase-like"/>
</dbReference>
<dbReference type="Pfam" id="PF08220">
    <property type="entry name" value="HTH_DeoR"/>
    <property type="match status" value="1"/>
</dbReference>
<evidence type="ECO:0000256" key="1">
    <source>
        <dbReference type="ARBA" id="ARBA00023015"/>
    </source>
</evidence>
<keyword evidence="2" id="KW-0238">DNA-binding</keyword>
<evidence type="ECO:0000256" key="4">
    <source>
        <dbReference type="SAM" id="Coils"/>
    </source>
</evidence>
<dbReference type="Gene3D" id="3.40.50.1360">
    <property type="match status" value="1"/>
</dbReference>
<feature type="coiled-coil region" evidence="4">
    <location>
        <begin position="8"/>
        <end position="61"/>
    </location>
</feature>
<dbReference type="SMART" id="SM00420">
    <property type="entry name" value="HTH_DEOR"/>
    <property type="match status" value="1"/>
</dbReference>
<dbReference type="InterPro" id="IPR018356">
    <property type="entry name" value="Tscrpt_reg_HTH_DeoR_CS"/>
</dbReference>
<dbReference type="Proteomes" id="UP000235658">
    <property type="component" value="Unassembled WGS sequence"/>
</dbReference>
<dbReference type="PROSITE" id="PS00894">
    <property type="entry name" value="HTH_DEOR_1"/>
    <property type="match status" value="1"/>
</dbReference>
<gene>
    <name evidence="6" type="ORF">CJ192_07040</name>
</gene>
<evidence type="ECO:0000256" key="3">
    <source>
        <dbReference type="ARBA" id="ARBA00023163"/>
    </source>
</evidence>
<dbReference type="Pfam" id="PF00455">
    <property type="entry name" value="DeoRC"/>
    <property type="match status" value="1"/>
</dbReference>
<keyword evidence="4" id="KW-0175">Coiled coil</keyword>